<proteinExistence type="predicted"/>
<dbReference type="Gene3D" id="2.30.30.40">
    <property type="entry name" value="SH3 Domains"/>
    <property type="match status" value="1"/>
</dbReference>
<evidence type="ECO:0000313" key="1">
    <source>
        <dbReference type="EMBL" id="UQS21331.1"/>
    </source>
</evidence>
<dbReference type="Proteomes" id="UP000830158">
    <property type="component" value="Chromosome"/>
</dbReference>
<name>A0ABY4NQN3_9PSEU</name>
<evidence type="ECO:0008006" key="3">
    <source>
        <dbReference type="Google" id="ProtNLM"/>
    </source>
</evidence>
<evidence type="ECO:0000313" key="2">
    <source>
        <dbReference type="Proteomes" id="UP000830158"/>
    </source>
</evidence>
<organism evidence="1 2">
    <name type="scientific">Amycolatopsis thermalba</name>
    <dbReference type="NCBI Taxonomy" id="944492"/>
    <lineage>
        <taxon>Bacteria</taxon>
        <taxon>Bacillati</taxon>
        <taxon>Actinomycetota</taxon>
        <taxon>Actinomycetes</taxon>
        <taxon>Pseudonocardiales</taxon>
        <taxon>Pseudonocardiaceae</taxon>
        <taxon>Amycolatopsis</taxon>
    </lineage>
</organism>
<reference evidence="1" key="1">
    <citation type="submission" date="2022-01" db="EMBL/GenBank/DDBJ databases">
        <title>PSI-footprinting approach for the identification of protein synthesis inhibitor producers.</title>
        <authorList>
            <person name="Handel F."/>
            <person name="Kulik A."/>
            <person name="Wex K.W."/>
            <person name="Berscheid A."/>
            <person name="Saur J.S."/>
            <person name="Winkler A."/>
            <person name="Wibberg D."/>
            <person name="Kalinowski J."/>
            <person name="Broetz-Oesterhelt H."/>
            <person name="Mast Y."/>
        </authorList>
    </citation>
    <scope>NUCLEOTIDE SEQUENCE</scope>
    <source>
        <strain evidence="1">KNN 49.3e</strain>
    </source>
</reference>
<sequence>MLIFRRLFLLPSEKFRCSSNGGKLSKRFAARIAAVAAGAAALIGGVFGSGVASASTNSAASSLFPCNVWRGYTCTVTLANVNQRAQPNTSSAIVTTVPAGFGVALECWTEGQNINGDNIWYMTDLEVADLPAPRGYIAGYYLDTGHDPIGGLVHC</sequence>
<dbReference type="RefSeq" id="WP_162831007.1">
    <property type="nucleotide sequence ID" value="NZ_CP091196.1"/>
</dbReference>
<accession>A0ABY4NQN3</accession>
<dbReference type="EMBL" id="CP091196">
    <property type="protein sequence ID" value="UQS21331.1"/>
    <property type="molecule type" value="Genomic_DNA"/>
</dbReference>
<protein>
    <recommendedName>
        <fullName evidence="3">SH3 domain-containing protein</fullName>
    </recommendedName>
</protein>
<gene>
    <name evidence="1" type="ORF">L1857_00025</name>
</gene>
<keyword evidence="2" id="KW-1185">Reference proteome</keyword>